<dbReference type="InterPro" id="IPR011032">
    <property type="entry name" value="GroES-like_sf"/>
</dbReference>
<evidence type="ECO:0000313" key="5">
    <source>
        <dbReference type="EMBL" id="WOE75065.1"/>
    </source>
</evidence>
<accession>A0AA97I1S9</accession>
<dbReference type="Pfam" id="PF08240">
    <property type="entry name" value="ADH_N"/>
    <property type="match status" value="1"/>
</dbReference>
<name>A0AA97I1S9_9SPHN</name>
<evidence type="ECO:0000256" key="3">
    <source>
        <dbReference type="ARBA" id="ARBA00022833"/>
    </source>
</evidence>
<keyword evidence="6" id="KW-1185">Reference proteome</keyword>
<evidence type="ECO:0000313" key="6">
    <source>
        <dbReference type="Proteomes" id="UP001302429"/>
    </source>
</evidence>
<evidence type="ECO:0000256" key="2">
    <source>
        <dbReference type="ARBA" id="ARBA00022723"/>
    </source>
</evidence>
<dbReference type="RefSeq" id="WP_317081632.1">
    <property type="nucleotide sequence ID" value="NZ_CP136594.1"/>
</dbReference>
<dbReference type="SUPFAM" id="SSF51735">
    <property type="entry name" value="NAD(P)-binding Rossmann-fold domains"/>
    <property type="match status" value="1"/>
</dbReference>
<dbReference type="KEGG" id="acoa:RB602_14725"/>
<dbReference type="InterPro" id="IPR036291">
    <property type="entry name" value="NAD(P)-bd_dom_sf"/>
</dbReference>
<keyword evidence="3" id="KW-0862">Zinc</keyword>
<dbReference type="PANTHER" id="PTHR42813">
    <property type="entry name" value="ZINC-TYPE ALCOHOL DEHYDROGENASE-LIKE"/>
    <property type="match status" value="1"/>
</dbReference>
<dbReference type="AlphaFoldDB" id="A0AA97I1S9"/>
<organism evidence="5 6">
    <name type="scientific">Alterisphingorhabdus coralli</name>
    <dbReference type="NCBI Taxonomy" id="3071408"/>
    <lineage>
        <taxon>Bacteria</taxon>
        <taxon>Pseudomonadati</taxon>
        <taxon>Pseudomonadota</taxon>
        <taxon>Alphaproteobacteria</taxon>
        <taxon>Sphingomonadales</taxon>
        <taxon>Sphingomonadaceae</taxon>
        <taxon>Alterisphingorhabdus (ex Yan et al. 2024)</taxon>
    </lineage>
</organism>
<keyword evidence="2" id="KW-0479">Metal-binding</keyword>
<evidence type="ECO:0000259" key="4">
    <source>
        <dbReference type="Pfam" id="PF08240"/>
    </source>
</evidence>
<dbReference type="InterPro" id="IPR013154">
    <property type="entry name" value="ADH-like_N"/>
</dbReference>
<gene>
    <name evidence="5" type="ORF">RB602_14725</name>
</gene>
<protein>
    <submittedName>
        <fullName evidence="5">Alcohol dehydrogenase catalytic domain-containing protein</fullName>
    </submittedName>
</protein>
<dbReference type="Gene3D" id="3.90.180.10">
    <property type="entry name" value="Medium-chain alcohol dehydrogenases, catalytic domain"/>
    <property type="match status" value="1"/>
</dbReference>
<dbReference type="PANTHER" id="PTHR42813:SF7">
    <property type="entry name" value="ALCOHOL DEHYDROGENASE (ZN-DEPENDENT)-RELATED"/>
    <property type="match status" value="1"/>
</dbReference>
<reference evidence="5 6" key="1">
    <citation type="submission" date="2023-10" db="EMBL/GenBank/DDBJ databases">
        <title>Complete genome sequence of a Sphingomonadaceae bacterium.</title>
        <authorList>
            <person name="Yan C."/>
        </authorList>
    </citation>
    <scope>NUCLEOTIDE SEQUENCE [LARGE SCALE GENOMIC DNA]</scope>
    <source>
        <strain evidence="5 6">SCSIO 66989</strain>
    </source>
</reference>
<dbReference type="EMBL" id="CP136594">
    <property type="protein sequence ID" value="WOE75065.1"/>
    <property type="molecule type" value="Genomic_DNA"/>
</dbReference>
<dbReference type="Proteomes" id="UP001302429">
    <property type="component" value="Chromosome"/>
</dbReference>
<comment type="cofactor">
    <cofactor evidence="1">
        <name>Zn(2+)</name>
        <dbReference type="ChEBI" id="CHEBI:29105"/>
    </cofactor>
</comment>
<dbReference type="SUPFAM" id="SSF50129">
    <property type="entry name" value="GroES-like"/>
    <property type="match status" value="1"/>
</dbReference>
<evidence type="ECO:0000256" key="1">
    <source>
        <dbReference type="ARBA" id="ARBA00001947"/>
    </source>
</evidence>
<feature type="domain" description="Alcohol dehydrogenase-like N-terminal" evidence="4">
    <location>
        <begin position="25"/>
        <end position="144"/>
    </location>
</feature>
<dbReference type="GO" id="GO:0046872">
    <property type="term" value="F:metal ion binding"/>
    <property type="evidence" value="ECO:0007669"/>
    <property type="project" value="UniProtKB-KW"/>
</dbReference>
<sequence>MRQLYYEGPRTLVWHDVPEPTVQADHEVLVSTIAATTCDVDFAVIMGLSPFQPPFSLGHESIARVVDMGDAVHGFEIGDIVSVPYHRSCGTCGPCKDHLPLHCDQNEGPLLPTYGFPHAGEWGGMFSEKYRVPWASRSLVKLPENVDPLAAVSLGDNLTDAWSTTVPHIRKKPGAKVLITSFGGYGLYAAQWALAADASLVTYVDHDLDRLRLAEKLGAHALEWDPRLRSNETYDVIVNARMGQEPLEFALRSAAPGAICHNCIIFFENIPLPLGPMHTSGVTFISTYCHARNFMEQTAEDLAANMINPRLVESEIVALDDAPERLAMPSHKPILLFEQGLH</sequence>
<proteinExistence type="predicted"/>